<dbReference type="Pfam" id="PF00400">
    <property type="entry name" value="WD40"/>
    <property type="match status" value="6"/>
</dbReference>
<evidence type="ECO:0000313" key="6">
    <source>
        <dbReference type="Proteomes" id="UP000236161"/>
    </source>
</evidence>
<protein>
    <submittedName>
        <fullName evidence="5">Dynein assembly factor with WDR repeat domains 1</fullName>
    </submittedName>
</protein>
<dbReference type="InterPro" id="IPR001680">
    <property type="entry name" value="WD40_rpt"/>
</dbReference>
<dbReference type="EMBL" id="KZ451982">
    <property type="protein sequence ID" value="PKA54489.1"/>
    <property type="molecule type" value="Genomic_DNA"/>
</dbReference>
<evidence type="ECO:0000313" key="5">
    <source>
        <dbReference type="EMBL" id="PKA54489.1"/>
    </source>
</evidence>
<keyword evidence="2" id="KW-0677">Repeat</keyword>
<feature type="repeat" description="WD" evidence="3">
    <location>
        <begin position="286"/>
        <end position="327"/>
    </location>
</feature>
<evidence type="ECO:0000256" key="4">
    <source>
        <dbReference type="SAM" id="MobiDB-lite"/>
    </source>
</evidence>
<evidence type="ECO:0000256" key="2">
    <source>
        <dbReference type="ARBA" id="ARBA00022737"/>
    </source>
</evidence>
<keyword evidence="1 3" id="KW-0853">WD repeat</keyword>
<reference evidence="5 6" key="1">
    <citation type="journal article" date="2017" name="Nature">
        <title>The Apostasia genome and the evolution of orchids.</title>
        <authorList>
            <person name="Zhang G.Q."/>
            <person name="Liu K.W."/>
            <person name="Li Z."/>
            <person name="Lohaus R."/>
            <person name="Hsiao Y.Y."/>
            <person name="Niu S.C."/>
            <person name="Wang J.Y."/>
            <person name="Lin Y.C."/>
            <person name="Xu Q."/>
            <person name="Chen L.J."/>
            <person name="Yoshida K."/>
            <person name="Fujiwara S."/>
            <person name="Wang Z.W."/>
            <person name="Zhang Y.Q."/>
            <person name="Mitsuda N."/>
            <person name="Wang M."/>
            <person name="Liu G.H."/>
            <person name="Pecoraro L."/>
            <person name="Huang H.X."/>
            <person name="Xiao X.J."/>
            <person name="Lin M."/>
            <person name="Wu X.Y."/>
            <person name="Wu W.L."/>
            <person name="Chen Y.Y."/>
            <person name="Chang S.B."/>
            <person name="Sakamoto S."/>
            <person name="Ohme-Takagi M."/>
            <person name="Yagi M."/>
            <person name="Zeng S.J."/>
            <person name="Shen C.Y."/>
            <person name="Yeh C.M."/>
            <person name="Luo Y.B."/>
            <person name="Tsai W.C."/>
            <person name="Van de Peer Y."/>
            <person name="Liu Z.J."/>
        </authorList>
    </citation>
    <scope>NUCLEOTIDE SEQUENCE [LARGE SCALE GENOMIC DNA]</scope>
    <source>
        <strain evidence="6">cv. Shenzhen</strain>
        <tissue evidence="5">Stem</tissue>
    </source>
</reference>
<evidence type="ECO:0000256" key="3">
    <source>
        <dbReference type="PROSITE-ProRule" id="PRU00221"/>
    </source>
</evidence>
<dbReference type="PROSITE" id="PS50082">
    <property type="entry name" value="WD_REPEATS_2"/>
    <property type="match status" value="4"/>
</dbReference>
<name>A0A2I0AFY6_9ASPA</name>
<feature type="repeat" description="WD" evidence="3">
    <location>
        <begin position="241"/>
        <end position="271"/>
    </location>
</feature>
<feature type="repeat" description="WD" evidence="3">
    <location>
        <begin position="137"/>
        <end position="169"/>
    </location>
</feature>
<feature type="compositionally biased region" description="Polar residues" evidence="4">
    <location>
        <begin position="1"/>
        <end position="13"/>
    </location>
</feature>
<feature type="repeat" description="WD" evidence="3">
    <location>
        <begin position="332"/>
        <end position="361"/>
    </location>
</feature>
<accession>A0A2I0AFY6</accession>
<dbReference type="Gene3D" id="2.130.10.10">
    <property type="entry name" value="YVTN repeat-like/Quinoprotein amine dehydrogenase"/>
    <property type="match status" value="3"/>
</dbReference>
<dbReference type="PANTHER" id="PTHR22844">
    <property type="entry name" value="F-BOX AND WD40 DOMAIN PROTEIN"/>
    <property type="match status" value="1"/>
</dbReference>
<sequence length="439" mass="45801">MAESTTIAFSCSSGAGDPPPARASASIPSFSSASGSEIPSSAASASDDASDVLTHPSLPSLHSLLPPLPSSPTISASFLQLSSITPAGAGGAAALAVSPSSPFLYSASHSSLSIYDLSELRCIDAVPSPSCAGAAKSVSFSPDGATIFTAHQDGFIRVWRRSSISNLHRLVASLPTASDRLCRTLLPKNYVTVRRHSKRLWIEHADAVSDVAASARCLYSVSWDKTLKVWSASSLRCLESVAAHDDAVNAVAVAADGTVFTGSADRTIRVWIRPEGEKRHELRATLEQHRSPVNALALSPDGSVLYSGAGDRSILVWERKETAAYMAVTGALGGHDRAILSLACAGEIVVSGSADRTVRVWTRAAEGRRYSCLAVMVGHARGVRSLAAVRMPAGGGGASAGAGDEEDYRVCSGSLDGEVRVWQVRTTSIPEKLKSTSTN</sequence>
<feature type="region of interest" description="Disordered" evidence="4">
    <location>
        <begin position="1"/>
        <end position="51"/>
    </location>
</feature>
<dbReference type="PRINTS" id="PR00320">
    <property type="entry name" value="GPROTEINBRPT"/>
</dbReference>
<dbReference type="OrthoDB" id="674604at2759"/>
<proteinExistence type="predicted"/>
<dbReference type="PANTHER" id="PTHR22844:SF199">
    <property type="entry name" value="F21J9.19"/>
    <property type="match status" value="1"/>
</dbReference>
<feature type="compositionally biased region" description="Low complexity" evidence="4">
    <location>
        <begin position="22"/>
        <end position="51"/>
    </location>
</feature>
<dbReference type="Proteomes" id="UP000236161">
    <property type="component" value="Unassembled WGS sequence"/>
</dbReference>
<dbReference type="InterPro" id="IPR045182">
    <property type="entry name" value="JINGUBANG-like"/>
</dbReference>
<dbReference type="FunFam" id="2.130.10.10:FF:000775">
    <property type="entry name" value="BnaA09g28200D protein"/>
    <property type="match status" value="1"/>
</dbReference>
<gene>
    <name evidence="5" type="primary">DAW1</name>
    <name evidence="5" type="ORF">AXF42_Ash000323</name>
</gene>
<dbReference type="AlphaFoldDB" id="A0A2I0AFY6"/>
<dbReference type="SUPFAM" id="SSF50978">
    <property type="entry name" value="WD40 repeat-like"/>
    <property type="match status" value="1"/>
</dbReference>
<evidence type="ECO:0000256" key="1">
    <source>
        <dbReference type="ARBA" id="ARBA00022574"/>
    </source>
</evidence>
<dbReference type="PROSITE" id="PS50294">
    <property type="entry name" value="WD_REPEATS_REGION"/>
    <property type="match status" value="3"/>
</dbReference>
<dbReference type="SMART" id="SM00320">
    <property type="entry name" value="WD40"/>
    <property type="match status" value="7"/>
</dbReference>
<dbReference type="STRING" id="1088818.A0A2I0AFY6"/>
<organism evidence="5 6">
    <name type="scientific">Apostasia shenzhenica</name>
    <dbReference type="NCBI Taxonomy" id="1088818"/>
    <lineage>
        <taxon>Eukaryota</taxon>
        <taxon>Viridiplantae</taxon>
        <taxon>Streptophyta</taxon>
        <taxon>Embryophyta</taxon>
        <taxon>Tracheophyta</taxon>
        <taxon>Spermatophyta</taxon>
        <taxon>Magnoliopsida</taxon>
        <taxon>Liliopsida</taxon>
        <taxon>Asparagales</taxon>
        <taxon>Orchidaceae</taxon>
        <taxon>Apostasioideae</taxon>
        <taxon>Apostasia</taxon>
    </lineage>
</organism>
<keyword evidence="6" id="KW-1185">Reference proteome</keyword>
<dbReference type="InterPro" id="IPR020472">
    <property type="entry name" value="WD40_PAC1"/>
</dbReference>
<dbReference type="InterPro" id="IPR015943">
    <property type="entry name" value="WD40/YVTN_repeat-like_dom_sf"/>
</dbReference>
<dbReference type="InterPro" id="IPR036322">
    <property type="entry name" value="WD40_repeat_dom_sf"/>
</dbReference>